<protein>
    <recommendedName>
        <fullName evidence="4">Copper transport protein</fullName>
    </recommendedName>
</protein>
<dbReference type="PANTHER" id="PTHR12483">
    <property type="entry name" value="SOLUTE CARRIER FAMILY 31 COPPER TRANSPORTERS"/>
    <property type="match status" value="1"/>
</dbReference>
<keyword evidence="2" id="KW-1133">Transmembrane helix</keyword>
<dbReference type="Pfam" id="PF04145">
    <property type="entry name" value="Ctr"/>
    <property type="match status" value="1"/>
</dbReference>
<dbReference type="PANTHER" id="PTHR12483:SF79">
    <property type="entry name" value="COPPER TRANSPORT PROTEIN"/>
    <property type="match status" value="1"/>
</dbReference>
<comment type="caution">
    <text evidence="5">The sequence shown here is derived from an EMBL/GenBank/DDBJ whole genome shotgun (WGS) entry which is preliminary data.</text>
</comment>
<evidence type="ECO:0000256" key="3">
    <source>
        <dbReference type="ARBA" id="ARBA00023136"/>
    </source>
</evidence>
<dbReference type="GO" id="GO:0005375">
    <property type="term" value="F:copper ion transmembrane transporter activity"/>
    <property type="evidence" value="ECO:0007669"/>
    <property type="project" value="UniProtKB-UniRule"/>
</dbReference>
<dbReference type="Proteomes" id="UP001160390">
    <property type="component" value="Unassembled WGS sequence"/>
</dbReference>
<evidence type="ECO:0000313" key="5">
    <source>
        <dbReference type="EMBL" id="CAI6021252.1"/>
    </source>
</evidence>
<evidence type="ECO:0000256" key="1">
    <source>
        <dbReference type="ARBA" id="ARBA00022692"/>
    </source>
</evidence>
<dbReference type="GO" id="GO:0016020">
    <property type="term" value="C:membrane"/>
    <property type="evidence" value="ECO:0007669"/>
    <property type="project" value="UniProtKB-SubCell"/>
</dbReference>
<comment type="subcellular location">
    <subcellularLocation>
        <location evidence="4">Membrane</location>
        <topology evidence="4">Multi-pass membrane protein</topology>
    </subcellularLocation>
</comment>
<keyword evidence="6" id="KW-1185">Reference proteome</keyword>
<keyword evidence="4" id="KW-0813">Transport</keyword>
<keyword evidence="4" id="KW-0186">Copper</keyword>
<dbReference type="EMBL" id="CABFNP030000459">
    <property type="protein sequence ID" value="CAI6021252.1"/>
    <property type="molecule type" value="Genomic_DNA"/>
</dbReference>
<keyword evidence="4" id="KW-0187">Copper transport</keyword>
<dbReference type="InterPro" id="IPR007274">
    <property type="entry name" value="Cop_transporter"/>
</dbReference>
<name>A0AA35PW60_9HYPO</name>
<organism evidence="5 6">
    <name type="scientific">Clonostachys chloroleuca</name>
    <dbReference type="NCBI Taxonomy" id="1926264"/>
    <lineage>
        <taxon>Eukaryota</taxon>
        <taxon>Fungi</taxon>
        <taxon>Dikarya</taxon>
        <taxon>Ascomycota</taxon>
        <taxon>Pezizomycotina</taxon>
        <taxon>Sordariomycetes</taxon>
        <taxon>Hypocreomycetidae</taxon>
        <taxon>Hypocreales</taxon>
        <taxon>Bionectriaceae</taxon>
        <taxon>Clonostachys</taxon>
    </lineage>
</organism>
<proteinExistence type="inferred from homology"/>
<keyword evidence="1" id="KW-0812">Transmembrane</keyword>
<evidence type="ECO:0000256" key="2">
    <source>
        <dbReference type="ARBA" id="ARBA00022989"/>
    </source>
</evidence>
<evidence type="ECO:0000256" key="4">
    <source>
        <dbReference type="RuleBase" id="RU367022"/>
    </source>
</evidence>
<evidence type="ECO:0000313" key="6">
    <source>
        <dbReference type="Proteomes" id="UP001160390"/>
    </source>
</evidence>
<dbReference type="AlphaFoldDB" id="A0AA35PW60"/>
<reference evidence="5" key="1">
    <citation type="submission" date="2023-01" db="EMBL/GenBank/DDBJ databases">
        <authorList>
            <person name="Piombo E."/>
        </authorList>
    </citation>
    <scope>NUCLEOTIDE SEQUENCE</scope>
</reference>
<sequence length="143" mass="15635">MVAPSCIGVALLVVMLELLKRLGKEYDYLILRHFQRHIASRTFSPGDACCSASPTPGRRILSFRASSLQQLTWAVIHGVTVGVAYIVMLLAMYFNGYIIISIVIGATLGKFMCDWMVHQVAVDGKIQGERPAAGIQETTVCCS</sequence>
<gene>
    <name evidence="5" type="ORF">CCHLO57077_00013435</name>
</gene>
<accession>A0AA35PW60</accession>
<keyword evidence="3 4" id="KW-0472">Membrane</keyword>
<comment type="similarity">
    <text evidence="4">Belongs to the copper transporter (Ctr) (TC 1.A.56) family. SLC31A subfamily.</text>
</comment>
<keyword evidence="4" id="KW-0406">Ion transport</keyword>